<dbReference type="InterPro" id="IPR006461">
    <property type="entry name" value="PLAC_motif_containing"/>
</dbReference>
<dbReference type="AlphaFoldDB" id="A0A8C2TF60"/>
<dbReference type="NCBIfam" id="TIGR01571">
    <property type="entry name" value="A_thal_Cys_rich"/>
    <property type="match status" value="1"/>
</dbReference>
<reference evidence="2" key="1">
    <citation type="submission" date="2015-11" db="EMBL/GenBank/DDBJ databases">
        <authorList>
            <consortium name="International Coturnix japonica Genome Analysis Consortium"/>
            <person name="Warren W."/>
            <person name="Burt D.W."/>
            <person name="Antin P.B."/>
            <person name="Lanford R."/>
            <person name="Gros J."/>
            <person name="Wilson R.K."/>
        </authorList>
    </citation>
    <scope>NUCLEOTIDE SEQUENCE [LARGE SCALE GENOMIC DNA]</scope>
</reference>
<name>A0A8C2TF60_COTJA</name>
<evidence type="ECO:0000256" key="1">
    <source>
        <dbReference type="ARBA" id="ARBA00009024"/>
    </source>
</evidence>
<protein>
    <submittedName>
        <fullName evidence="2">Placenta associated 8</fullName>
    </submittedName>
</protein>
<sequence length="156" mass="17189">MSSMATVVTMQPQAMPTAANARPMWQTGLMDCFTDWSVCCCGLFCFPCLACTVAGDMNECCLCGTSVAMRTMYRTRYNIPGSILGDHFSVLCCPLCSLCQLKRDIDYRKAQRTFWSVLPAPRGPRAPSQQAHYLPPLNITFSCRCCSPACEPACVN</sequence>
<dbReference type="Ensembl" id="ENSCJPT00005017104.1">
    <property type="protein sequence ID" value="ENSCJPP00005011730.1"/>
    <property type="gene ID" value="ENSCJPG00005010051.1"/>
</dbReference>
<reference evidence="2" key="2">
    <citation type="submission" date="2025-08" db="UniProtKB">
        <authorList>
            <consortium name="Ensembl"/>
        </authorList>
    </citation>
    <scope>IDENTIFICATION</scope>
</reference>
<gene>
    <name evidence="2" type="primary">PLAC8</name>
</gene>
<dbReference type="Proteomes" id="UP000694412">
    <property type="component" value="Chromosome 4"/>
</dbReference>
<organism evidence="2 3">
    <name type="scientific">Coturnix japonica</name>
    <name type="common">Japanese quail</name>
    <name type="synonym">Coturnix coturnix japonica</name>
    <dbReference type="NCBI Taxonomy" id="93934"/>
    <lineage>
        <taxon>Eukaryota</taxon>
        <taxon>Metazoa</taxon>
        <taxon>Chordata</taxon>
        <taxon>Craniata</taxon>
        <taxon>Vertebrata</taxon>
        <taxon>Euteleostomi</taxon>
        <taxon>Archelosauria</taxon>
        <taxon>Archosauria</taxon>
        <taxon>Dinosauria</taxon>
        <taxon>Saurischia</taxon>
        <taxon>Theropoda</taxon>
        <taxon>Coelurosauria</taxon>
        <taxon>Aves</taxon>
        <taxon>Neognathae</taxon>
        <taxon>Galloanserae</taxon>
        <taxon>Galliformes</taxon>
        <taxon>Phasianidae</taxon>
        <taxon>Perdicinae</taxon>
        <taxon>Coturnix</taxon>
    </lineage>
</organism>
<accession>A0A8C2TF60</accession>
<dbReference type="GeneTree" id="ENSGT00940000157329"/>
<comment type="similarity">
    <text evidence="1">Belongs to the cornifelin family.</text>
</comment>
<keyword evidence="3" id="KW-1185">Reference proteome</keyword>
<proteinExistence type="inferred from homology"/>
<reference evidence="2" key="3">
    <citation type="submission" date="2025-09" db="UniProtKB">
        <authorList>
            <consortium name="Ensembl"/>
        </authorList>
    </citation>
    <scope>IDENTIFICATION</scope>
</reference>
<dbReference type="Pfam" id="PF04749">
    <property type="entry name" value="PLAC8"/>
    <property type="match status" value="1"/>
</dbReference>
<evidence type="ECO:0000313" key="3">
    <source>
        <dbReference type="Proteomes" id="UP000694412"/>
    </source>
</evidence>
<dbReference type="PANTHER" id="PTHR15907">
    <property type="entry name" value="DUF614 FAMILY PROTEIN-RELATED"/>
    <property type="match status" value="1"/>
</dbReference>
<evidence type="ECO:0000313" key="2">
    <source>
        <dbReference type="Ensembl" id="ENSCJPP00005011730.1"/>
    </source>
</evidence>